<proteinExistence type="predicted"/>
<sequence length="77" mass="8670">METFRHIQSATKTNKSPHYPERKTALVPLLSGGGTSFTPAQKQAERKSHLKRRIKANAGKTKDSKRTEEMDTQNTES</sequence>
<dbReference type="EMBL" id="JAIWYP010000008">
    <property type="protein sequence ID" value="KAH3782294.1"/>
    <property type="molecule type" value="Genomic_DNA"/>
</dbReference>
<name>A0A9D4EMS7_DREPO</name>
<comment type="caution">
    <text evidence="2">The sequence shown here is derived from an EMBL/GenBank/DDBJ whole genome shotgun (WGS) entry which is preliminary data.</text>
</comment>
<protein>
    <submittedName>
        <fullName evidence="2">Uncharacterized protein</fullName>
    </submittedName>
</protein>
<keyword evidence="3" id="KW-1185">Reference proteome</keyword>
<dbReference type="Proteomes" id="UP000828390">
    <property type="component" value="Unassembled WGS sequence"/>
</dbReference>
<evidence type="ECO:0000313" key="3">
    <source>
        <dbReference type="Proteomes" id="UP000828390"/>
    </source>
</evidence>
<feature type="compositionally biased region" description="Basic and acidic residues" evidence="1">
    <location>
        <begin position="60"/>
        <end position="69"/>
    </location>
</feature>
<evidence type="ECO:0000313" key="2">
    <source>
        <dbReference type="EMBL" id="KAH3782294.1"/>
    </source>
</evidence>
<accession>A0A9D4EMS7</accession>
<evidence type="ECO:0000256" key="1">
    <source>
        <dbReference type="SAM" id="MobiDB-lite"/>
    </source>
</evidence>
<reference evidence="2" key="2">
    <citation type="submission" date="2020-11" db="EMBL/GenBank/DDBJ databases">
        <authorList>
            <person name="McCartney M.A."/>
            <person name="Auch B."/>
            <person name="Kono T."/>
            <person name="Mallez S."/>
            <person name="Becker A."/>
            <person name="Gohl D.M."/>
            <person name="Silverstein K.A.T."/>
            <person name="Koren S."/>
            <person name="Bechman K.B."/>
            <person name="Herman A."/>
            <person name="Abrahante J.E."/>
            <person name="Garbe J."/>
        </authorList>
    </citation>
    <scope>NUCLEOTIDE SEQUENCE</scope>
    <source>
        <strain evidence="2">Duluth1</strain>
        <tissue evidence="2">Whole animal</tissue>
    </source>
</reference>
<feature type="region of interest" description="Disordered" evidence="1">
    <location>
        <begin position="1"/>
        <end position="77"/>
    </location>
</feature>
<feature type="compositionally biased region" description="Polar residues" evidence="1">
    <location>
        <begin position="1"/>
        <end position="16"/>
    </location>
</feature>
<dbReference type="AlphaFoldDB" id="A0A9D4EMS7"/>
<gene>
    <name evidence="2" type="ORF">DPMN_160207</name>
</gene>
<organism evidence="2 3">
    <name type="scientific">Dreissena polymorpha</name>
    <name type="common">Zebra mussel</name>
    <name type="synonym">Mytilus polymorpha</name>
    <dbReference type="NCBI Taxonomy" id="45954"/>
    <lineage>
        <taxon>Eukaryota</taxon>
        <taxon>Metazoa</taxon>
        <taxon>Spiralia</taxon>
        <taxon>Lophotrochozoa</taxon>
        <taxon>Mollusca</taxon>
        <taxon>Bivalvia</taxon>
        <taxon>Autobranchia</taxon>
        <taxon>Heteroconchia</taxon>
        <taxon>Euheterodonta</taxon>
        <taxon>Imparidentia</taxon>
        <taxon>Neoheterodontei</taxon>
        <taxon>Myida</taxon>
        <taxon>Dreissenoidea</taxon>
        <taxon>Dreissenidae</taxon>
        <taxon>Dreissena</taxon>
    </lineage>
</organism>
<reference evidence="2" key="1">
    <citation type="journal article" date="2019" name="bioRxiv">
        <title>The Genome of the Zebra Mussel, Dreissena polymorpha: A Resource for Invasive Species Research.</title>
        <authorList>
            <person name="McCartney M.A."/>
            <person name="Auch B."/>
            <person name="Kono T."/>
            <person name="Mallez S."/>
            <person name="Zhang Y."/>
            <person name="Obille A."/>
            <person name="Becker A."/>
            <person name="Abrahante J.E."/>
            <person name="Garbe J."/>
            <person name="Badalamenti J.P."/>
            <person name="Herman A."/>
            <person name="Mangelson H."/>
            <person name="Liachko I."/>
            <person name="Sullivan S."/>
            <person name="Sone E.D."/>
            <person name="Koren S."/>
            <person name="Silverstein K.A.T."/>
            <person name="Beckman K.B."/>
            <person name="Gohl D.M."/>
        </authorList>
    </citation>
    <scope>NUCLEOTIDE SEQUENCE</scope>
    <source>
        <strain evidence="2">Duluth1</strain>
        <tissue evidence="2">Whole animal</tissue>
    </source>
</reference>